<feature type="compositionally biased region" description="Basic and acidic residues" evidence="15">
    <location>
        <begin position="348"/>
        <end position="363"/>
    </location>
</feature>
<dbReference type="CDD" id="cd09907">
    <property type="entry name" value="H3TH_FEN1-Euk"/>
    <property type="match status" value="1"/>
</dbReference>
<evidence type="ECO:0000256" key="9">
    <source>
        <dbReference type="ARBA" id="ARBA00022842"/>
    </source>
</evidence>
<dbReference type="EMBL" id="UIVS01000002">
    <property type="protein sequence ID" value="SVP91069.1"/>
    <property type="molecule type" value="Genomic_DNA"/>
</dbReference>
<dbReference type="InterPro" id="IPR006085">
    <property type="entry name" value="XPG_DNA_repair_N"/>
</dbReference>
<dbReference type="SMART" id="SM00484">
    <property type="entry name" value="XPGI"/>
    <property type="match status" value="1"/>
</dbReference>
<evidence type="ECO:0000256" key="15">
    <source>
        <dbReference type="SAM" id="MobiDB-lite"/>
    </source>
</evidence>
<dbReference type="GO" id="GO:0008409">
    <property type="term" value="F:5'-3' exonuclease activity"/>
    <property type="evidence" value="ECO:0007669"/>
    <property type="project" value="UniProtKB-UniRule"/>
</dbReference>
<dbReference type="InterPro" id="IPR008918">
    <property type="entry name" value="HhH2"/>
</dbReference>
<keyword evidence="11 14" id="KW-0234">DNA repair</keyword>
<comment type="cofactor">
    <cofactor evidence="14">
        <name>Mg(2+)</name>
        <dbReference type="ChEBI" id="CHEBI:18420"/>
    </cofactor>
    <text evidence="14">Binds 2 magnesium ions per subunit. They probably participate in the reaction catalyzed by the enzyme. May bind an additional third magnesium ion after substrate binding.</text>
</comment>
<dbReference type="GO" id="GO:0000287">
    <property type="term" value="F:magnesium ion binding"/>
    <property type="evidence" value="ECO:0007669"/>
    <property type="project" value="UniProtKB-UniRule"/>
</dbReference>
<evidence type="ECO:0000256" key="4">
    <source>
        <dbReference type="ARBA" id="ARBA00022723"/>
    </source>
</evidence>
<evidence type="ECO:0000256" key="14">
    <source>
        <dbReference type="HAMAP-Rule" id="MF_03140"/>
    </source>
</evidence>
<feature type="domain" description="XPG-I" evidence="17">
    <location>
        <begin position="148"/>
        <end position="218"/>
    </location>
</feature>
<evidence type="ECO:0000256" key="5">
    <source>
        <dbReference type="ARBA" id="ARBA00022759"/>
    </source>
</evidence>
<evidence type="ECO:0000259" key="18">
    <source>
        <dbReference type="SMART" id="SM00485"/>
    </source>
</evidence>
<evidence type="ECO:0000256" key="6">
    <source>
        <dbReference type="ARBA" id="ARBA00022763"/>
    </source>
</evidence>
<evidence type="ECO:0000313" key="19">
    <source>
        <dbReference type="EMBL" id="SVP90555.1"/>
    </source>
</evidence>
<keyword evidence="3 14" id="KW-0540">Nuclease</keyword>
<dbReference type="GO" id="GO:0043137">
    <property type="term" value="P:DNA replication, removal of RNA primer"/>
    <property type="evidence" value="ECO:0007669"/>
    <property type="project" value="UniProtKB-UniRule"/>
</dbReference>
<keyword evidence="1 14" id="KW-0597">Phosphoprotein</keyword>
<dbReference type="FunFam" id="3.40.50.1010:FF:000016">
    <property type="entry name" value="Flap endonuclease 1"/>
    <property type="match status" value="1"/>
</dbReference>
<dbReference type="GO" id="GO:0003677">
    <property type="term" value="F:DNA binding"/>
    <property type="evidence" value="ECO:0007669"/>
    <property type="project" value="UniProtKB-UniRule"/>
</dbReference>
<evidence type="ECO:0000256" key="10">
    <source>
        <dbReference type="ARBA" id="ARBA00023128"/>
    </source>
</evidence>
<dbReference type="SMART" id="SM00279">
    <property type="entry name" value="HhH2"/>
    <property type="match status" value="1"/>
</dbReference>
<dbReference type="InterPro" id="IPR006084">
    <property type="entry name" value="XPG/Rad2"/>
</dbReference>
<evidence type="ECO:0000259" key="17">
    <source>
        <dbReference type="SMART" id="SM00484"/>
    </source>
</evidence>
<evidence type="ECO:0000256" key="8">
    <source>
        <dbReference type="ARBA" id="ARBA00022839"/>
    </source>
</evidence>
<keyword evidence="9 14" id="KW-0460">Magnesium</keyword>
<dbReference type="InterPro" id="IPR006086">
    <property type="entry name" value="XPG-I_dom"/>
</dbReference>
<dbReference type="Pfam" id="PF00867">
    <property type="entry name" value="XPG_I"/>
    <property type="match status" value="1"/>
</dbReference>
<evidence type="ECO:0000256" key="12">
    <source>
        <dbReference type="ARBA" id="ARBA00023242"/>
    </source>
</evidence>
<dbReference type="PRINTS" id="PR00853">
    <property type="entry name" value="XPGRADSUPER"/>
</dbReference>
<keyword evidence="7 14" id="KW-0378">Hydrolase</keyword>
<evidence type="ECO:0000259" key="16">
    <source>
        <dbReference type="SMART" id="SM00475"/>
    </source>
</evidence>
<dbReference type="SUPFAM" id="SSF47807">
    <property type="entry name" value="5' to 3' exonuclease, C-terminal subdomain"/>
    <property type="match status" value="1"/>
</dbReference>
<evidence type="ECO:0000256" key="3">
    <source>
        <dbReference type="ARBA" id="ARBA00022722"/>
    </source>
</evidence>
<dbReference type="InterPro" id="IPR023426">
    <property type="entry name" value="Flap_endonuc"/>
</dbReference>
<dbReference type="Gene3D" id="1.10.150.20">
    <property type="entry name" value="5' to 3' exonuclease, C-terminal subdomain"/>
    <property type="match status" value="1"/>
</dbReference>
<evidence type="ECO:0000256" key="2">
    <source>
        <dbReference type="ARBA" id="ARBA00022705"/>
    </source>
</evidence>
<evidence type="ECO:0000313" key="20">
    <source>
        <dbReference type="EMBL" id="SVP91069.1"/>
    </source>
</evidence>
<keyword evidence="2 14" id="KW-0235">DNA replication</keyword>
<keyword evidence="5 14" id="KW-0255">Endonuclease</keyword>
<dbReference type="EMBL" id="UIVT01000002">
    <property type="protein sequence ID" value="SVP90555.1"/>
    <property type="molecule type" value="Genomic_DNA"/>
</dbReference>
<keyword evidence="4 14" id="KW-0479">Metal-binding</keyword>
<dbReference type="PANTHER" id="PTHR11081:SF9">
    <property type="entry name" value="FLAP ENDONUCLEASE 1"/>
    <property type="match status" value="1"/>
</dbReference>
<evidence type="ECO:0000256" key="7">
    <source>
        <dbReference type="ARBA" id="ARBA00022801"/>
    </source>
</evidence>
<dbReference type="InterPro" id="IPR029060">
    <property type="entry name" value="PIN-like_dom_sf"/>
</dbReference>
<dbReference type="SMART" id="SM00475">
    <property type="entry name" value="53EXOc"/>
    <property type="match status" value="1"/>
</dbReference>
<dbReference type="EC" id="3.1.-.-" evidence="14"/>
<gene>
    <name evidence="19" type="ORF">TAT_000126400</name>
    <name evidence="20" type="ORF">TAV_000126500</name>
</gene>
<dbReference type="SUPFAM" id="SSF88723">
    <property type="entry name" value="PIN domain-like"/>
    <property type="match status" value="1"/>
</dbReference>
<keyword evidence="12 14" id="KW-0539">Nucleus</keyword>
<dbReference type="Gene3D" id="3.40.50.1010">
    <property type="entry name" value="5'-nuclease"/>
    <property type="match status" value="1"/>
</dbReference>
<dbReference type="GO" id="GO:0005739">
    <property type="term" value="C:mitochondrion"/>
    <property type="evidence" value="ECO:0007669"/>
    <property type="project" value="UniProtKB-SubCell"/>
</dbReference>
<keyword evidence="6 14" id="KW-0227">DNA damage</keyword>
<dbReference type="AlphaFoldDB" id="A0A3B0ML71"/>
<feature type="compositionally biased region" description="Polar residues" evidence="15">
    <location>
        <begin position="338"/>
        <end position="347"/>
    </location>
</feature>
<dbReference type="InterPro" id="IPR002421">
    <property type="entry name" value="5-3_exonuclease"/>
</dbReference>
<comment type="subcellular location">
    <subcellularLocation>
        <location evidence="14">Nucleus</location>
        <location evidence="14">Nucleolus</location>
    </subcellularLocation>
    <subcellularLocation>
        <location evidence="14">Nucleus</location>
        <location evidence="14">Nucleoplasm</location>
    </subcellularLocation>
    <subcellularLocation>
        <location evidence="14">Mitochondrion</location>
    </subcellularLocation>
    <text evidence="14">Resides mostly in the nucleoli and relocalizes to the nucleoplasm upon DNA damage.</text>
</comment>
<proteinExistence type="inferred from homology"/>
<dbReference type="GO" id="GO:0006284">
    <property type="term" value="P:base-excision repair"/>
    <property type="evidence" value="ECO:0007669"/>
    <property type="project" value="UniProtKB-UniRule"/>
</dbReference>
<dbReference type="VEuPathDB" id="PiroplasmaDB:TA15785"/>
<protein>
    <recommendedName>
        <fullName evidence="14">Flap endonuclease 1</fullName>
        <shortName evidence="14">FEN-1</shortName>
        <ecNumber evidence="14">3.1.-.-</ecNumber>
    </recommendedName>
    <alternativeName>
        <fullName evidence="14">Flap structure-specific endonuclease 1</fullName>
    </alternativeName>
</protein>
<dbReference type="PANTHER" id="PTHR11081">
    <property type="entry name" value="FLAP ENDONUCLEASE FAMILY MEMBER"/>
    <property type="match status" value="1"/>
</dbReference>
<dbReference type="SMART" id="SM00485">
    <property type="entry name" value="XPGN"/>
    <property type="match status" value="1"/>
</dbReference>
<reference evidence="19" key="1">
    <citation type="submission" date="2018-07" db="EMBL/GenBank/DDBJ databases">
        <authorList>
            <person name="Quirk P.G."/>
            <person name="Krulwich T.A."/>
        </authorList>
    </citation>
    <scope>NUCLEOTIDE SEQUENCE</scope>
    <source>
        <strain evidence="19">Anand</strain>
    </source>
</reference>
<accession>A0A3B0ML71</accession>
<feature type="region of interest" description="Disordered" evidence="15">
    <location>
        <begin position="338"/>
        <end position="396"/>
    </location>
</feature>
<dbReference type="HAMAP" id="MF_00614">
    <property type="entry name" value="Fen"/>
    <property type="match status" value="1"/>
</dbReference>
<dbReference type="GO" id="GO:0017108">
    <property type="term" value="F:5'-flap endonuclease activity"/>
    <property type="evidence" value="ECO:0007669"/>
    <property type="project" value="UniProtKB-UniRule"/>
</dbReference>
<keyword evidence="10 14" id="KW-0496">Mitochondrion</keyword>
<feature type="domain" description="5'-3' exonuclease" evidence="16">
    <location>
        <begin position="46"/>
        <end position="301"/>
    </location>
</feature>
<name>A0A3B0ML71_THEAN</name>
<evidence type="ECO:0000256" key="13">
    <source>
        <dbReference type="ARBA" id="ARBA00029382"/>
    </source>
</evidence>
<feature type="domain" description="XPG N-terminal" evidence="18">
    <location>
        <begin position="1"/>
        <end position="109"/>
    </location>
</feature>
<dbReference type="InterPro" id="IPR036279">
    <property type="entry name" value="5-3_exonuclease_C_sf"/>
</dbReference>
<evidence type="ECO:0000256" key="1">
    <source>
        <dbReference type="ARBA" id="ARBA00022553"/>
    </source>
</evidence>
<dbReference type="CDD" id="cd09867">
    <property type="entry name" value="PIN_FEN1"/>
    <property type="match status" value="1"/>
</dbReference>
<dbReference type="Pfam" id="PF00752">
    <property type="entry name" value="XPG_N"/>
    <property type="match status" value="1"/>
</dbReference>
<keyword evidence="8 14" id="KW-0269">Exonuclease</keyword>
<dbReference type="GO" id="GO:0005654">
    <property type="term" value="C:nucleoplasm"/>
    <property type="evidence" value="ECO:0007669"/>
    <property type="project" value="UniProtKB-SubCell"/>
</dbReference>
<dbReference type="GO" id="GO:0005730">
    <property type="term" value="C:nucleolus"/>
    <property type="evidence" value="ECO:0007669"/>
    <property type="project" value="UniProtKB-SubCell"/>
</dbReference>
<evidence type="ECO:0000256" key="11">
    <source>
        <dbReference type="ARBA" id="ARBA00023204"/>
    </source>
</evidence>
<organism evidence="19">
    <name type="scientific">Theileria annulata</name>
    <dbReference type="NCBI Taxonomy" id="5874"/>
    <lineage>
        <taxon>Eukaryota</taxon>
        <taxon>Sar</taxon>
        <taxon>Alveolata</taxon>
        <taxon>Apicomplexa</taxon>
        <taxon>Aconoidasida</taxon>
        <taxon>Piroplasmida</taxon>
        <taxon>Theileriidae</taxon>
        <taxon>Theileria</taxon>
    </lineage>
</organism>
<comment type="similarity">
    <text evidence="14">Belongs to the XPG/RAD2 endonuclease family. FEN1 subfamily.</text>
</comment>
<feature type="compositionally biased region" description="Polar residues" evidence="15">
    <location>
        <begin position="364"/>
        <end position="376"/>
    </location>
</feature>
<sequence>MGIKGLIPFLSEKVPSSISELSLECLSGESLAIDASAALYQFTIAIRDSSYFSSLVNSKGESTSHIYGLMNRCSKLLEYGIKPVFVFDSKPPELKSKTLDKRRQKREEAKTDFKKAISEGDKESAKKLVGRTVKVTKDMNDSAKKLLRLMGIPVIEALEEAEAQCAYLVTKNLCHFVASEDTDTLVFGGWFLLRNVTSSANKKIVKVDLQKVLDGLEFNFDQFVDFCILCGCDYCDTLEGVGPKTAYSLVKKYQSLEEIVRFKGGDYDEFKEAKDYFLSPKVNEYDENSVKMGTIDPEGLTEFLVQENNFSKERVEKFIEKLLKFKTKKIQTSLLSFLTNPQPTNKSKSLDEGPKQSSPEDYKVNTNPSTKGSNVYTTDTKTTESETKGIECTATTTNNNLENNVKIENEENDTGRRDSIDDLFKEFEDETNLFEQDEFEQKSKEHNLEKQHELELNVHNRNVILIDDDDDEVLTTANSEKMNCEIDKVKEEPNKKGKFSLINNYIFLISIKFCSRTT</sequence>
<comment type="function">
    <text evidence="13 14">Structure-specific nuclease with 5'-flap endonuclease and 5'-3' exonuclease activities involved in DNA replication and repair. During DNA replication, cleaves the 5'-overhanging flap structure that is generated by displacement synthesis when DNA polymerase encounters the 5'-end of a downstream Okazaki fragment. It enters the flap from the 5'-end and then tracks to cleave the flap base, leaving a nick for ligation. Also involved in the long patch base excision repair (LP-BER) pathway, by cleaving within the apurinic/apyrimidinic (AP) site-terminated flap. Acts as a genome stabilization factor that prevents flaps from equilibrating into structures that lead to duplications and deletions. Also possesses 5'-3' exonuclease activity on nicked or gapped double-stranded DNA, and exhibits RNase H activity. Also involved in replication and repair of rDNA and in repairing mitochondrial DNA.</text>
</comment>